<dbReference type="SUPFAM" id="SSF47090">
    <property type="entry name" value="PGBD-like"/>
    <property type="match status" value="1"/>
</dbReference>
<dbReference type="InterPro" id="IPR036365">
    <property type="entry name" value="PGBD-like_sf"/>
</dbReference>
<evidence type="ECO:0000256" key="5">
    <source>
        <dbReference type="ARBA" id="ARBA00022984"/>
    </source>
</evidence>
<name>A0A2S5A968_9SPHI</name>
<dbReference type="InterPro" id="IPR052905">
    <property type="entry name" value="LD-transpeptidase_YkuD-like"/>
</dbReference>
<evidence type="ECO:0000256" key="2">
    <source>
        <dbReference type="ARBA" id="ARBA00005992"/>
    </source>
</evidence>
<dbReference type="OrthoDB" id="9778545at2"/>
<evidence type="ECO:0000256" key="3">
    <source>
        <dbReference type="ARBA" id="ARBA00022679"/>
    </source>
</evidence>
<feature type="active site" description="Nucleophile" evidence="7">
    <location>
        <position position="459"/>
    </location>
</feature>
<dbReference type="Pfam" id="PF03734">
    <property type="entry name" value="YkuD"/>
    <property type="match status" value="1"/>
</dbReference>
<keyword evidence="10" id="KW-1185">Reference proteome</keyword>
<proteinExistence type="inferred from homology"/>
<dbReference type="CDD" id="cd16913">
    <property type="entry name" value="YkuD_like"/>
    <property type="match status" value="1"/>
</dbReference>
<evidence type="ECO:0000313" key="10">
    <source>
        <dbReference type="Proteomes" id="UP000236893"/>
    </source>
</evidence>
<dbReference type="AlphaFoldDB" id="A0A2S5A968"/>
<dbReference type="InterPro" id="IPR005490">
    <property type="entry name" value="LD_TPept_cat_dom"/>
</dbReference>
<dbReference type="InterPro" id="IPR036366">
    <property type="entry name" value="PGBDSf"/>
</dbReference>
<dbReference type="InterPro" id="IPR002477">
    <property type="entry name" value="Peptidoglycan-bd-like"/>
</dbReference>
<dbReference type="UniPathway" id="UPA00219"/>
<dbReference type="PANTHER" id="PTHR41533:SF2">
    <property type="entry name" value="BLR7131 PROTEIN"/>
    <property type="match status" value="1"/>
</dbReference>
<evidence type="ECO:0000259" key="8">
    <source>
        <dbReference type="PROSITE" id="PS52029"/>
    </source>
</evidence>
<evidence type="ECO:0000313" key="9">
    <source>
        <dbReference type="EMBL" id="POY39105.1"/>
    </source>
</evidence>
<dbReference type="GO" id="GO:0004180">
    <property type="term" value="F:carboxypeptidase activity"/>
    <property type="evidence" value="ECO:0007669"/>
    <property type="project" value="UniProtKB-ARBA"/>
</dbReference>
<keyword evidence="5 7" id="KW-0573">Peptidoglycan synthesis</keyword>
<keyword evidence="4 7" id="KW-0133">Cell shape</keyword>
<dbReference type="PANTHER" id="PTHR41533">
    <property type="entry name" value="L,D-TRANSPEPTIDASE HI_1667-RELATED"/>
    <property type="match status" value="1"/>
</dbReference>
<keyword evidence="3" id="KW-0808">Transferase</keyword>
<dbReference type="SUPFAM" id="SSF141523">
    <property type="entry name" value="L,D-transpeptidase catalytic domain-like"/>
    <property type="match status" value="1"/>
</dbReference>
<dbReference type="GO" id="GO:0016740">
    <property type="term" value="F:transferase activity"/>
    <property type="evidence" value="ECO:0007669"/>
    <property type="project" value="UniProtKB-KW"/>
</dbReference>
<evidence type="ECO:0000256" key="7">
    <source>
        <dbReference type="PROSITE-ProRule" id="PRU01373"/>
    </source>
</evidence>
<reference evidence="9 10" key="1">
    <citation type="submission" date="2018-01" db="EMBL/GenBank/DDBJ databases">
        <authorList>
            <person name="Gaut B.S."/>
            <person name="Morton B.R."/>
            <person name="Clegg M.T."/>
            <person name="Duvall M.R."/>
        </authorList>
    </citation>
    <scope>NUCLEOTIDE SEQUENCE [LARGE SCALE GENOMIC DNA]</scope>
    <source>
        <strain evidence="9 10">HR-AV</strain>
    </source>
</reference>
<organism evidence="9 10">
    <name type="scientific">Solitalea longa</name>
    <dbReference type="NCBI Taxonomy" id="2079460"/>
    <lineage>
        <taxon>Bacteria</taxon>
        <taxon>Pseudomonadati</taxon>
        <taxon>Bacteroidota</taxon>
        <taxon>Sphingobacteriia</taxon>
        <taxon>Sphingobacteriales</taxon>
        <taxon>Sphingobacteriaceae</taxon>
        <taxon>Solitalea</taxon>
    </lineage>
</organism>
<dbReference type="Gene3D" id="1.10.101.10">
    <property type="entry name" value="PGBD-like superfamily/PGBD"/>
    <property type="match status" value="1"/>
</dbReference>
<evidence type="ECO:0000256" key="6">
    <source>
        <dbReference type="ARBA" id="ARBA00023316"/>
    </source>
</evidence>
<gene>
    <name evidence="9" type="ORF">C3K47_01005</name>
</gene>
<keyword evidence="6 7" id="KW-0961">Cell wall biogenesis/degradation</keyword>
<protein>
    <recommendedName>
        <fullName evidence="8">L,D-TPase catalytic domain-containing protein</fullName>
    </recommendedName>
</protein>
<feature type="active site" description="Proton donor/acceptor" evidence="7">
    <location>
        <position position="440"/>
    </location>
</feature>
<dbReference type="Pfam" id="PF01471">
    <property type="entry name" value="PG_binding_1"/>
    <property type="match status" value="1"/>
</dbReference>
<dbReference type="InterPro" id="IPR038063">
    <property type="entry name" value="Transpep_catalytic_dom"/>
</dbReference>
<comment type="caution">
    <text evidence="9">The sequence shown here is derived from an EMBL/GenBank/DDBJ whole genome shotgun (WGS) entry which is preliminary data.</text>
</comment>
<dbReference type="RefSeq" id="WP_103787208.1">
    <property type="nucleotide sequence ID" value="NZ_PQVF01000001.1"/>
</dbReference>
<dbReference type="PROSITE" id="PS52029">
    <property type="entry name" value="LD_TPASE"/>
    <property type="match status" value="1"/>
</dbReference>
<sequence length="538" mass="62287">MKLWRQRTFFTLFCFALQIGTIVCAYGQQLGIKSFIKINPLKLDSTSISAFIQTDSIFKTADAEIITFYQKRNYNYQWINEKGINESAKSLKNLLKSSPFDLSTSTKDCFKKVENGSIDSTLIEWQHLQLELQLTAAFVYFIKSNYSAQYQQAAEWFMPSTPQTFDSALYSFYSLKNKLDSINKYKFPRIDQLEKELYSFLKLQKDNKWTPLPYPKKSIKPGDKDSLIVEIRNRLYLLKDVVYTDSSNIFDEALKQEVINFQETTGLKPDGIIGKNFIQSLNISPQKRLVQLLVNIQRLKWLPENNSSDHILVNIPEFEMHVYQGSELCWSSPVVVGKPSSSTALFSGNIKYIVFSPYWNVPRSIIKNEIIPEVKKNPAYVNKEQLEFMQGNKVVSPDSIDWKQYPAKPFPYTIRQKPGNANSLGLVKFLFPNEYDIYLHDTPSKRLFQSTTRSFSHGCIRISEPQKLAEYLLRNDLAWDSERIILMMTGGKELWVTLKQSVPVSIVYLTAWVDDNGTLNFRDDVYGLDKEIRKLLIK</sequence>
<dbReference type="Pfam" id="PF20142">
    <property type="entry name" value="Scaffold"/>
    <property type="match status" value="1"/>
</dbReference>
<accession>A0A2S5A968</accession>
<dbReference type="GO" id="GO:0008360">
    <property type="term" value="P:regulation of cell shape"/>
    <property type="evidence" value="ECO:0007669"/>
    <property type="project" value="UniProtKB-UniRule"/>
</dbReference>
<dbReference type="Proteomes" id="UP000236893">
    <property type="component" value="Unassembled WGS sequence"/>
</dbReference>
<dbReference type="InterPro" id="IPR045380">
    <property type="entry name" value="LD_TPept_scaffold_dom"/>
</dbReference>
<dbReference type="EMBL" id="PQVF01000001">
    <property type="protein sequence ID" value="POY39105.1"/>
    <property type="molecule type" value="Genomic_DNA"/>
</dbReference>
<dbReference type="GO" id="GO:0071555">
    <property type="term" value="P:cell wall organization"/>
    <property type="evidence" value="ECO:0007669"/>
    <property type="project" value="UniProtKB-UniRule"/>
</dbReference>
<comment type="similarity">
    <text evidence="2">Belongs to the YkuD family.</text>
</comment>
<feature type="domain" description="L,D-TPase catalytic" evidence="8">
    <location>
        <begin position="309"/>
        <end position="487"/>
    </location>
</feature>
<evidence type="ECO:0000256" key="1">
    <source>
        <dbReference type="ARBA" id="ARBA00004752"/>
    </source>
</evidence>
<dbReference type="Gene3D" id="2.40.440.10">
    <property type="entry name" value="L,D-transpeptidase catalytic domain-like"/>
    <property type="match status" value="1"/>
</dbReference>
<dbReference type="GO" id="GO:0009252">
    <property type="term" value="P:peptidoglycan biosynthetic process"/>
    <property type="evidence" value="ECO:0007669"/>
    <property type="project" value="UniProtKB-UniPathway"/>
</dbReference>
<evidence type="ECO:0000256" key="4">
    <source>
        <dbReference type="ARBA" id="ARBA00022960"/>
    </source>
</evidence>
<comment type="pathway">
    <text evidence="1 7">Cell wall biogenesis; peptidoglycan biosynthesis.</text>
</comment>